<keyword evidence="3" id="KW-1185">Reference proteome</keyword>
<evidence type="ECO:0000313" key="3">
    <source>
        <dbReference type="Proteomes" id="UP000327000"/>
    </source>
</evidence>
<reference evidence="2 3" key="1">
    <citation type="journal article" date="2019" name="Microb. Cell Fact.">
        <title>Exploring novel herbicidin analogues by transcriptional regulator overexpression and MS/MS molecular networking.</title>
        <authorList>
            <person name="Shi Y."/>
            <person name="Gu R."/>
            <person name="Li Y."/>
            <person name="Wang X."/>
            <person name="Ren W."/>
            <person name="Li X."/>
            <person name="Wang L."/>
            <person name="Xie Y."/>
            <person name="Hong B."/>
        </authorList>
    </citation>
    <scope>NUCLEOTIDE SEQUENCE [LARGE SCALE GENOMIC DNA]</scope>
    <source>
        <strain evidence="2 3">US-43</strain>
    </source>
</reference>
<dbReference type="Pfam" id="PF01814">
    <property type="entry name" value="Hemerythrin"/>
    <property type="match status" value="1"/>
</dbReference>
<dbReference type="RefSeq" id="WP_152263821.1">
    <property type="nucleotide sequence ID" value="NZ_VOKX01000027.1"/>
</dbReference>
<dbReference type="CDD" id="cd12108">
    <property type="entry name" value="Hr-like"/>
    <property type="match status" value="1"/>
</dbReference>
<sequence length="209" mass="23359">MAAERKTPLDFTNMYATHDAFRRDLDRLVTAVEEGRAGSAGVRAGWENFKKQLHLHHTVEDAELWPRVKRAVTGRPKDLALMAEMEAEHAELDPRLEAVDDALARGRADGLAELVGALSTVLRDHMEHEEKSALPLIQEVLTAKDWDAFRGGMARAQGPRGAAVYVPWVCDGAPDEDRDRFLAGMPAPVRMLNRAFWTAGYRKKGFWKG</sequence>
<organism evidence="2 3">
    <name type="scientific">Streptomyces mobaraensis</name>
    <name type="common">Streptoverticillium mobaraense</name>
    <dbReference type="NCBI Taxonomy" id="35621"/>
    <lineage>
        <taxon>Bacteria</taxon>
        <taxon>Bacillati</taxon>
        <taxon>Actinomycetota</taxon>
        <taxon>Actinomycetes</taxon>
        <taxon>Kitasatosporales</taxon>
        <taxon>Streptomycetaceae</taxon>
        <taxon>Streptomyces</taxon>
    </lineage>
</organism>
<dbReference type="EMBL" id="VOKX01000027">
    <property type="protein sequence ID" value="KAB7845011.1"/>
    <property type="molecule type" value="Genomic_DNA"/>
</dbReference>
<dbReference type="AlphaFoldDB" id="A0A5N5W7V2"/>
<proteinExistence type="predicted"/>
<accession>A0A5N5W7V2</accession>
<dbReference type="Proteomes" id="UP000327000">
    <property type="component" value="Unassembled WGS sequence"/>
</dbReference>
<comment type="caution">
    <text evidence="2">The sequence shown here is derived from an EMBL/GenBank/DDBJ whole genome shotgun (WGS) entry which is preliminary data.</text>
</comment>
<dbReference type="InterPro" id="IPR012312">
    <property type="entry name" value="Hemerythrin-like"/>
</dbReference>
<feature type="domain" description="Hemerythrin-like" evidence="1">
    <location>
        <begin position="13"/>
        <end position="137"/>
    </location>
</feature>
<evidence type="ECO:0000259" key="1">
    <source>
        <dbReference type="Pfam" id="PF01814"/>
    </source>
</evidence>
<dbReference type="OrthoDB" id="5197650at2"/>
<gene>
    <name evidence="2" type="ORF">FRZ00_14965</name>
</gene>
<protein>
    <submittedName>
        <fullName evidence="2">Hemerythrin domain-containing protein</fullName>
    </submittedName>
</protein>
<dbReference type="Gene3D" id="1.20.120.520">
    <property type="entry name" value="nmb1532 protein domain like"/>
    <property type="match status" value="1"/>
</dbReference>
<name>A0A5N5W7V2_STRMB</name>
<evidence type="ECO:0000313" key="2">
    <source>
        <dbReference type="EMBL" id="KAB7845011.1"/>
    </source>
</evidence>